<comment type="caution">
    <text evidence="2">The sequence shown here is derived from an EMBL/GenBank/DDBJ whole genome shotgun (WGS) entry which is preliminary data.</text>
</comment>
<dbReference type="OrthoDB" id="9834588at2"/>
<protein>
    <submittedName>
        <fullName evidence="2">Uncharacterized protein</fullName>
    </submittedName>
</protein>
<feature type="chain" id="PRO_5003819777" evidence="1">
    <location>
        <begin position="21"/>
        <end position="104"/>
    </location>
</feature>
<proteinExistence type="predicted"/>
<accession>J9A2W8</accession>
<gene>
    <name evidence="2" type="ORF">IMCC14465_15520</name>
</gene>
<organism evidence="2 3">
    <name type="scientific">alpha proteobacterium IMCC14465</name>
    <dbReference type="NCBI Taxonomy" id="1220535"/>
    <lineage>
        <taxon>Bacteria</taxon>
        <taxon>Pseudomonadati</taxon>
        <taxon>Pseudomonadota</taxon>
        <taxon>Alphaproteobacteria</taxon>
        <taxon>PS1 clade</taxon>
    </lineage>
</organism>
<feature type="signal peptide" evidence="1">
    <location>
        <begin position="1"/>
        <end position="20"/>
    </location>
</feature>
<name>J9A2W8_9PROT</name>
<reference evidence="2 3" key="1">
    <citation type="journal article" date="2012" name="J. Bacteriol.">
        <title>Genome Sequence of Strain IMCC14465, Isolated from the East Sea, Belonging to the PS1 Clade of Alphaproteobacteria.</title>
        <authorList>
            <person name="Yang S.J."/>
            <person name="Kang I."/>
            <person name="Cho J.C."/>
        </authorList>
    </citation>
    <scope>NUCLEOTIDE SEQUENCE [LARGE SCALE GENOMIC DNA]</scope>
    <source>
        <strain evidence="2 3">IMCC14465</strain>
    </source>
</reference>
<keyword evidence="3" id="KW-1185">Reference proteome</keyword>
<dbReference type="AlphaFoldDB" id="J9A2W8"/>
<dbReference type="Proteomes" id="UP000004836">
    <property type="component" value="Unassembled WGS sequence"/>
</dbReference>
<evidence type="ECO:0000256" key="1">
    <source>
        <dbReference type="SAM" id="SignalP"/>
    </source>
</evidence>
<keyword evidence="1" id="KW-0732">Signal</keyword>
<dbReference type="EMBL" id="ALYF01000006">
    <property type="protein sequence ID" value="EJW20665.1"/>
    <property type="molecule type" value="Genomic_DNA"/>
</dbReference>
<evidence type="ECO:0000313" key="3">
    <source>
        <dbReference type="Proteomes" id="UP000004836"/>
    </source>
</evidence>
<evidence type="ECO:0000313" key="2">
    <source>
        <dbReference type="EMBL" id="EJW20665.1"/>
    </source>
</evidence>
<sequence length="104" mass="11882">MRRLILFFVISLYLPQPVFAGGITFVGAATTHCELWSDDKNDNGRRYCRRRAETPSSKPSTCRLKGKTKKEGIWNCVYKRAGWKRMDKKMSMEPGFACPGTVKC</sequence>